<dbReference type="PANTHER" id="PTHR10146:SF14">
    <property type="entry name" value="PYRIDOXAL PHOSPHATE HOMEOSTASIS PROTEIN"/>
    <property type="match status" value="1"/>
</dbReference>
<evidence type="ECO:0000256" key="2">
    <source>
        <dbReference type="HAMAP-Rule" id="MF_02087"/>
    </source>
</evidence>
<comment type="cofactor">
    <cofactor evidence="3">
        <name>pyridoxal 5'-phosphate</name>
        <dbReference type="ChEBI" id="CHEBI:597326"/>
    </cofactor>
</comment>
<keyword evidence="1 2" id="KW-0663">Pyridoxal phosphate</keyword>
<proteinExistence type="inferred from homology"/>
<dbReference type="AlphaFoldDB" id="A0A023WLY8"/>
<organism evidence="6 7">
    <name type="scientific">Stutzerimonas stutzeri</name>
    <name type="common">Pseudomonas stutzeri</name>
    <dbReference type="NCBI Taxonomy" id="316"/>
    <lineage>
        <taxon>Bacteria</taxon>
        <taxon>Pseudomonadati</taxon>
        <taxon>Pseudomonadota</taxon>
        <taxon>Gammaproteobacteria</taxon>
        <taxon>Pseudomonadales</taxon>
        <taxon>Pseudomonadaceae</taxon>
        <taxon>Stutzerimonas</taxon>
    </lineage>
</organism>
<dbReference type="Gene3D" id="3.20.20.10">
    <property type="entry name" value="Alanine racemase"/>
    <property type="match status" value="1"/>
</dbReference>
<comment type="function">
    <text evidence="2">Pyridoxal 5'-phosphate (PLP)-binding protein, which is involved in PLP homeostasis.</text>
</comment>
<dbReference type="PATRIC" id="fig|316.97.peg.284"/>
<feature type="modified residue" description="N6-(pyridoxal phosphate)lysine" evidence="2 3">
    <location>
        <position position="36"/>
    </location>
</feature>
<dbReference type="FunFam" id="3.20.20.10:FF:000004">
    <property type="entry name" value="Pyridoxal phosphate homeostasis protein"/>
    <property type="match status" value="1"/>
</dbReference>
<evidence type="ECO:0000259" key="5">
    <source>
        <dbReference type="Pfam" id="PF01168"/>
    </source>
</evidence>
<dbReference type="HAMAP" id="MF_02087">
    <property type="entry name" value="PLP_homeostasis"/>
    <property type="match status" value="1"/>
</dbReference>
<dbReference type="KEGG" id="pstu:UIB01_01410"/>
<sequence>MSTIEKNIAKVAARIREAAQAVSRDPATVGLLAVSKTQPAAAIRDAAGAGVRDFGENYLQEALDKQAELSDLSLVWHFIGPIQSNKTKPIAEHFDWVHSVDRLKIAQRLSDQRPTQLPPLNICLQVNVSGEASKSGCAPEELHPLAQAVAALPNLRLRGLMCIPAPSDDPAEQRAAFARLRALRDELPLTLDTLSMGMSQDLETAIAEGATWVRIGTALFGARDYGRPQ</sequence>
<dbReference type="Pfam" id="PF01168">
    <property type="entry name" value="Ala_racemase_N"/>
    <property type="match status" value="1"/>
</dbReference>
<evidence type="ECO:0000313" key="7">
    <source>
        <dbReference type="Proteomes" id="UP000025238"/>
    </source>
</evidence>
<gene>
    <name evidence="6" type="ORF">UIB01_01410</name>
</gene>
<dbReference type="SUPFAM" id="SSF51419">
    <property type="entry name" value="PLP-binding barrel"/>
    <property type="match status" value="1"/>
</dbReference>
<dbReference type="EMBL" id="CP007509">
    <property type="protein sequence ID" value="AHY41182.1"/>
    <property type="molecule type" value="Genomic_DNA"/>
</dbReference>
<dbReference type="InterPro" id="IPR001608">
    <property type="entry name" value="Ala_racemase_N"/>
</dbReference>
<evidence type="ECO:0000256" key="4">
    <source>
        <dbReference type="RuleBase" id="RU004514"/>
    </source>
</evidence>
<dbReference type="PROSITE" id="PS01211">
    <property type="entry name" value="UPF0001"/>
    <property type="match status" value="1"/>
</dbReference>
<name>A0A023WLY8_STUST</name>
<evidence type="ECO:0000256" key="1">
    <source>
        <dbReference type="ARBA" id="ARBA00022898"/>
    </source>
</evidence>
<protein>
    <recommendedName>
        <fullName evidence="2">Pyridoxal phosphate homeostasis protein</fullName>
        <shortName evidence="2">PLP homeostasis protein</shortName>
    </recommendedName>
</protein>
<comment type="similarity">
    <text evidence="2 4">Belongs to the pyridoxal phosphate-binding protein YggS/PROSC family.</text>
</comment>
<evidence type="ECO:0000256" key="3">
    <source>
        <dbReference type="PIRSR" id="PIRSR004848-1"/>
    </source>
</evidence>
<dbReference type="Proteomes" id="UP000025238">
    <property type="component" value="Chromosome"/>
</dbReference>
<evidence type="ECO:0000313" key="6">
    <source>
        <dbReference type="EMBL" id="AHY41182.1"/>
    </source>
</evidence>
<dbReference type="GO" id="GO:0030170">
    <property type="term" value="F:pyridoxal phosphate binding"/>
    <property type="evidence" value="ECO:0007669"/>
    <property type="project" value="UniProtKB-UniRule"/>
</dbReference>
<reference evidence="6 7" key="1">
    <citation type="submission" date="2014-03" db="EMBL/GenBank/DDBJ databases">
        <title>Complete genome sequence of Pseudomonas stutzeri 19SMN4.</title>
        <authorList>
            <person name="Brunet-Galmes I."/>
            <person name="Nogales B."/>
            <person name="Busquets A."/>
            <person name="Pena A."/>
            <person name="Gomila M."/>
            <person name="Garcia-Valdes E."/>
            <person name="Lalucat J."/>
            <person name="Bennasar A."/>
            <person name="Bosch R."/>
        </authorList>
    </citation>
    <scope>NUCLEOTIDE SEQUENCE [LARGE SCALE GENOMIC DNA]</scope>
    <source>
        <strain evidence="6 7">19SMN4</strain>
    </source>
</reference>
<dbReference type="CDD" id="cd06824">
    <property type="entry name" value="PLPDE_III_Yggs_like"/>
    <property type="match status" value="1"/>
</dbReference>
<accession>A0A023WLY8</accession>
<feature type="domain" description="Alanine racemase N-terminal" evidence="5">
    <location>
        <begin position="9"/>
        <end position="223"/>
    </location>
</feature>
<dbReference type="PANTHER" id="PTHR10146">
    <property type="entry name" value="PROLINE SYNTHETASE CO-TRANSCRIBED BACTERIAL HOMOLOG PROTEIN"/>
    <property type="match status" value="1"/>
</dbReference>
<dbReference type="InterPro" id="IPR029066">
    <property type="entry name" value="PLP-binding_barrel"/>
</dbReference>
<dbReference type="InterPro" id="IPR011078">
    <property type="entry name" value="PyrdxlP_homeostasis"/>
</dbReference>
<dbReference type="NCBIfam" id="TIGR00044">
    <property type="entry name" value="YggS family pyridoxal phosphate-dependent enzyme"/>
    <property type="match status" value="1"/>
</dbReference>
<dbReference type="PIRSF" id="PIRSF004848">
    <property type="entry name" value="YBL036c_PLPDEIII"/>
    <property type="match status" value="1"/>
</dbReference>